<sequence>MHDNLMSDDSANVNSELGIGSTSSEGFSSQSAECMHVSECYGMESVTMKDVVGLDGSGEMVDKQERVDGKNLMIQVRADTEEESFDDVPLIASENDVYGMRAHQVGEESFQPNLKESFQPNLKPKDMMDGMQDDLDGEETLAKFKKPRRLRREEVKIVLEGDTANMMDISIDKNKNSSIENTVRESDEIPAKTKNPRRLKKGEVKESLEDDTGNMMEMSRYENQSSMKDKAVREADEIPAKIKKTRRLKKGEVKDILEDDTGNMADISRNENQRCVKENTVRGADETPAKIKKPGRLKKGKVKDMVEDDTGIMMEISKDENQCSINDTTVREADKIPDKIKKPCRLKKGEVKDSLEADMGNVAKTFAGTNQIFQGSNDEDLEDTFGATKMDDVPSKIKRRHKLKKLGTQDGLEADVENSVDTSTDINQSLKVNTAQEFEDNLGVKEAVEIPDKMKKPRRLKKREAKDDSEASVDNVAETATDMNRSLKGTIDQHLQDTLVFREANEVTAKFKKPRRLKKREAKDALELDVENAVESFRDMDQSLKCNISQNSEDNIEQFEKKIKSPKSSKKLTKVDSASRQTSISENDIKEAAGIDTGIKRQKTTASSQDSPSVPVEKTQPGKGSKAGKSFDSSLEGLQKDTAVKPSDMDKGKKQLDSQRTSRQVKKRKFGDMAYEGDSDWDILINGEETNENKTSDKDRLGRGRARGGLISSLLGQVVPGEETAVAAGLKMRQPAPAEKIRFKEVLKRRGGLQEYLECRNSILWLWGKDVCRILPLSECGISPVPLQDESPRASLIRDIYNFLDYRGYINVGVAVKKQKAEADSEPKLKLSNECTHIEKFGDKVVDAEEEVAFILGQIKGSEENGFNVQNLIQVGDESQILLLNMEESYKRAQDCSGLARSERKYAEECGVSLMEIDETPLVAQFKEDHAIMGTVRSSLMKNEIESESTVSNKDKEELGIGNISVSGRTEDQDSLGKDHHVKTEADLASKAPSALDQIKSSYDEDEFSDIDSAKVLHNLRKHELKNEPLFDKQEVILNSVAEDKGDTHSDLKDQKKIIVVGAGPAGLAAARHLQRLNFHVTVLEARDRVGGRVYTDRSSLSVPVDLGASIITGVEADVATERRPDPSALLCTQLGLELTVLNSECPLYDSVTAQKVPIDLDEALEMEYNSLLDDMVMLVAQNGDTAMRMSLEEGLEYALKKRQMARSSTSCLDLVSCRSPLNDVDGVGMVQDSSMTGLKELDGMADDSLTKAPDGNVLEVAGAENGTQMDSSCNNLKLSSNSAGEQKCLRELERRVMDWHFANLEYGCAAELRRVSLPYWNQDDAYGGFGGAHCMIKGGYSTVMEALAEGLNIHLGHNVTEIEYLVKDSNLKCETKKEVKVCTANGREFIGDAVLITVPLGCLKVNTIKFYPALPDWKLASIHRLGFGVLNKVVMEFPKVFWDESVDYFGATAESTELRGRCFMFWNLKKTVGSPVLIALVVGKAAVDGQNTETSDHVRHAVTILRKLFGETVVPDPIASVATNWGSDPFSRGAYSYVAVGASGEDYDILGRPVENCLFFAGEATCKEHPDTVGGAIMSGLREAVRIIDILENRVDSMAEAEAMAAAQRQSESERNEVRDIKKRLDAGELSSVLCKGSLDGEQKPLSKDALLQDMFGSAKTTSGRLHLAKEMLQVPAAAVKAFAGTKEGLSILNKWIQDSMGKDGTQLLRHCVRLLQIVSTDMMSVRQSGIGRTVKQKVINHTSRDIRAVANQLVNTWVELFRKEKANGGFKLLKQSDGLAKMSGLSDVVKTKYKEESSGRLSNLAANGYKGIAVEMTSAKDHSTSGLNIKISEMQFVSVDAISEQKKESNFVAAQNCDKGQVDKPDDGALSEYEAAAIAAAEAARAAAIAAAEAYATEAECSTFRELPKIPSFHKFARREQYVQKDDSEVRKKKWSGAVLGKQDCSSEIDSRSCRVRNWSVDFAATCGNLDGSRVGGSDYGGGNILPALDSNKKQRSQSNDIDSHSDLKERSAETGTVDSKSKKHRVHNIGNFSGGKIHNTGDKCKPYSLGSHSETFDQSIQKLNDKYSIKIGQLPIDQSRNGGDDKCIAEAGSNIGSPRTKNVNKDEARGSEHIKKGITDYVASLLMPLYKNKKIDRDGYKSIMKKSTIKVMEHNTLAENAMTLLEFLDIKRKNKIRSLVDKFIERYMANQQ</sequence>
<dbReference type="Gene3D" id="3.50.50.60">
    <property type="entry name" value="FAD/NAD(P)-binding domain"/>
    <property type="match status" value="2"/>
</dbReference>
<evidence type="ECO:0000256" key="3">
    <source>
        <dbReference type="ARBA" id="ARBA00005995"/>
    </source>
</evidence>
<evidence type="ECO:0000256" key="9">
    <source>
        <dbReference type="SAM" id="Coils"/>
    </source>
</evidence>
<name>A0AA38GG19_TAXCH</name>
<dbReference type="InterPro" id="IPR036188">
    <property type="entry name" value="FAD/NAD-bd_sf"/>
</dbReference>
<organism evidence="12 13">
    <name type="scientific">Taxus chinensis</name>
    <name type="common">Chinese yew</name>
    <name type="synonym">Taxus wallichiana var. chinensis</name>
    <dbReference type="NCBI Taxonomy" id="29808"/>
    <lineage>
        <taxon>Eukaryota</taxon>
        <taxon>Viridiplantae</taxon>
        <taxon>Streptophyta</taxon>
        <taxon>Embryophyta</taxon>
        <taxon>Tracheophyta</taxon>
        <taxon>Spermatophyta</taxon>
        <taxon>Pinopsida</taxon>
        <taxon>Pinidae</taxon>
        <taxon>Conifers II</taxon>
        <taxon>Cupressales</taxon>
        <taxon>Taxaceae</taxon>
        <taxon>Taxus</taxon>
    </lineage>
</organism>
<feature type="region of interest" description="Disordered" evidence="10">
    <location>
        <begin position="179"/>
        <end position="206"/>
    </location>
</feature>
<keyword evidence="8" id="KW-0539">Nucleus</keyword>
<dbReference type="SUPFAM" id="SSF51905">
    <property type="entry name" value="FAD/NAD(P)-binding domain"/>
    <property type="match status" value="1"/>
</dbReference>
<gene>
    <name evidence="12" type="ORF">KI387_016840</name>
</gene>
<keyword evidence="5" id="KW-0274">FAD</keyword>
<feature type="region of interest" description="Disordered" evidence="10">
    <location>
        <begin position="455"/>
        <end position="475"/>
    </location>
</feature>
<evidence type="ECO:0000259" key="11">
    <source>
        <dbReference type="PROSITE" id="PS50934"/>
    </source>
</evidence>
<dbReference type="PROSITE" id="PS50934">
    <property type="entry name" value="SWIRM"/>
    <property type="match status" value="1"/>
</dbReference>
<dbReference type="PANTHER" id="PTHR10742">
    <property type="entry name" value="FLAVIN MONOAMINE OXIDASE"/>
    <property type="match status" value="1"/>
</dbReference>
<evidence type="ECO:0000256" key="10">
    <source>
        <dbReference type="SAM" id="MobiDB-lite"/>
    </source>
</evidence>
<dbReference type="SUPFAM" id="SSF54373">
    <property type="entry name" value="FAD-linked reductases, C-terminal domain"/>
    <property type="match status" value="1"/>
</dbReference>
<comment type="similarity">
    <text evidence="3">Belongs to the flavin monoamine oxidase family.</text>
</comment>
<dbReference type="PANTHER" id="PTHR10742:SF410">
    <property type="entry name" value="LYSINE-SPECIFIC HISTONE DEMETHYLASE 2"/>
    <property type="match status" value="1"/>
</dbReference>
<dbReference type="OMA" id="FAMRDHY"/>
<dbReference type="InterPro" id="IPR013257">
    <property type="entry name" value="SRI"/>
</dbReference>
<evidence type="ECO:0000256" key="7">
    <source>
        <dbReference type="ARBA" id="ARBA00023002"/>
    </source>
</evidence>
<feature type="domain" description="SWIRM" evidence="11">
    <location>
        <begin position="721"/>
        <end position="821"/>
    </location>
</feature>
<feature type="region of interest" description="Disordered" evidence="10">
    <location>
        <begin position="1988"/>
        <end position="2037"/>
    </location>
</feature>
<dbReference type="Proteomes" id="UP000824469">
    <property type="component" value="Unassembled WGS sequence"/>
</dbReference>
<feature type="region of interest" description="Disordered" evidence="10">
    <location>
        <begin position="1"/>
        <end position="29"/>
    </location>
</feature>
<evidence type="ECO:0000313" key="13">
    <source>
        <dbReference type="Proteomes" id="UP000824469"/>
    </source>
</evidence>
<feature type="compositionally biased region" description="Basic and acidic residues" evidence="10">
    <location>
        <begin position="638"/>
        <end position="657"/>
    </location>
</feature>
<evidence type="ECO:0000256" key="1">
    <source>
        <dbReference type="ARBA" id="ARBA00001974"/>
    </source>
</evidence>
<feature type="compositionally biased region" description="Polar residues" evidence="10">
    <location>
        <begin position="576"/>
        <end position="586"/>
    </location>
</feature>
<dbReference type="InterPro" id="IPR050281">
    <property type="entry name" value="Flavin_monoamine_oxidase"/>
</dbReference>
<dbReference type="GO" id="GO:0141052">
    <property type="term" value="F:histone H3 demethylase activity"/>
    <property type="evidence" value="ECO:0007669"/>
    <property type="project" value="UniProtKB-ARBA"/>
</dbReference>
<evidence type="ECO:0000256" key="2">
    <source>
        <dbReference type="ARBA" id="ARBA00004123"/>
    </source>
</evidence>
<feature type="compositionally biased region" description="Basic and acidic residues" evidence="10">
    <location>
        <begin position="2004"/>
        <end position="2015"/>
    </location>
</feature>
<protein>
    <recommendedName>
        <fullName evidence="11">SWIRM domain-containing protein</fullName>
    </recommendedName>
</protein>
<feature type="coiled-coil region" evidence="9">
    <location>
        <begin position="1582"/>
        <end position="1625"/>
    </location>
</feature>
<dbReference type="InterPro" id="IPR002937">
    <property type="entry name" value="Amino_oxidase"/>
</dbReference>
<feature type="region of interest" description="Disordered" evidence="10">
    <location>
        <begin position="961"/>
        <end position="993"/>
    </location>
</feature>
<keyword evidence="6" id="KW-0156">Chromatin regulator</keyword>
<evidence type="ECO:0000256" key="5">
    <source>
        <dbReference type="ARBA" id="ARBA00022827"/>
    </source>
</evidence>
<feature type="compositionally biased region" description="Low complexity" evidence="10">
    <location>
        <begin position="18"/>
        <end position="29"/>
    </location>
</feature>
<dbReference type="InterPro" id="IPR035441">
    <property type="entry name" value="TFIIS/LEDGF_dom_sf"/>
</dbReference>
<comment type="cofactor">
    <cofactor evidence="1">
        <name>FAD</name>
        <dbReference type="ChEBI" id="CHEBI:57692"/>
    </cofactor>
</comment>
<reference evidence="12 13" key="1">
    <citation type="journal article" date="2021" name="Nat. Plants">
        <title>The Taxus genome provides insights into paclitaxel biosynthesis.</title>
        <authorList>
            <person name="Xiong X."/>
            <person name="Gou J."/>
            <person name="Liao Q."/>
            <person name="Li Y."/>
            <person name="Zhou Q."/>
            <person name="Bi G."/>
            <person name="Li C."/>
            <person name="Du R."/>
            <person name="Wang X."/>
            <person name="Sun T."/>
            <person name="Guo L."/>
            <person name="Liang H."/>
            <person name="Lu P."/>
            <person name="Wu Y."/>
            <person name="Zhang Z."/>
            <person name="Ro D.K."/>
            <person name="Shang Y."/>
            <person name="Huang S."/>
            <person name="Yan J."/>
        </authorList>
    </citation>
    <scope>NUCLEOTIDE SEQUENCE [LARGE SCALE GENOMIC DNA]</scope>
    <source>
        <strain evidence="12">Ta-2019</strain>
    </source>
</reference>
<dbReference type="Pfam" id="PF04433">
    <property type="entry name" value="SWIRM"/>
    <property type="match status" value="1"/>
</dbReference>
<dbReference type="SUPFAM" id="SSF46689">
    <property type="entry name" value="Homeodomain-like"/>
    <property type="match status" value="1"/>
</dbReference>
<comment type="caution">
    <text evidence="12">The sequence shown here is derived from an EMBL/GenBank/DDBJ whole genome shotgun (WGS) entry which is preliminary data.</text>
</comment>
<dbReference type="InterPro" id="IPR009057">
    <property type="entry name" value="Homeodomain-like_sf"/>
</dbReference>
<dbReference type="EMBL" id="JAHRHJ020000003">
    <property type="protein sequence ID" value="KAH9322201.1"/>
    <property type="molecule type" value="Genomic_DNA"/>
</dbReference>
<dbReference type="InterPro" id="IPR036388">
    <property type="entry name" value="WH-like_DNA-bd_sf"/>
</dbReference>
<feature type="compositionally biased region" description="Basic and acidic residues" evidence="10">
    <location>
        <begin position="969"/>
        <end position="988"/>
    </location>
</feature>
<keyword evidence="7" id="KW-0560">Oxidoreductase</keyword>
<feature type="region of interest" description="Disordered" evidence="10">
    <location>
        <begin position="558"/>
        <end position="670"/>
    </location>
</feature>
<dbReference type="GO" id="GO:0016705">
    <property type="term" value="F:oxidoreductase activity, acting on paired donors, with incorporation or reduction of molecular oxygen"/>
    <property type="evidence" value="ECO:0007669"/>
    <property type="project" value="UniProtKB-ARBA"/>
</dbReference>
<evidence type="ECO:0000256" key="8">
    <source>
        <dbReference type="ARBA" id="ARBA00023242"/>
    </source>
</evidence>
<keyword evidence="9" id="KW-0175">Coiled coil</keyword>
<dbReference type="SUPFAM" id="SSF47676">
    <property type="entry name" value="Conserved domain common to transcription factors TFIIS, elongin A, CRSP70"/>
    <property type="match status" value="1"/>
</dbReference>
<dbReference type="Pfam" id="PF08236">
    <property type="entry name" value="SRI"/>
    <property type="match status" value="1"/>
</dbReference>
<dbReference type="Gene3D" id="3.90.660.10">
    <property type="match status" value="1"/>
</dbReference>
<comment type="subcellular location">
    <subcellularLocation>
        <location evidence="2">Nucleus</location>
    </subcellularLocation>
</comment>
<dbReference type="Gene3D" id="1.10.10.10">
    <property type="entry name" value="Winged helix-like DNA-binding domain superfamily/Winged helix DNA-binding domain"/>
    <property type="match status" value="1"/>
</dbReference>
<keyword evidence="13" id="KW-1185">Reference proteome</keyword>
<dbReference type="InterPro" id="IPR007526">
    <property type="entry name" value="SWIRM"/>
</dbReference>
<evidence type="ECO:0000313" key="12">
    <source>
        <dbReference type="EMBL" id="KAH9322201.1"/>
    </source>
</evidence>
<dbReference type="Pfam" id="PF01593">
    <property type="entry name" value="Amino_oxidase"/>
    <property type="match status" value="1"/>
</dbReference>
<evidence type="ECO:0000256" key="6">
    <source>
        <dbReference type="ARBA" id="ARBA00022853"/>
    </source>
</evidence>
<proteinExistence type="inferred from homology"/>
<keyword evidence="4" id="KW-0285">Flavoprotein</keyword>
<feature type="compositionally biased region" description="Basic and acidic residues" evidence="10">
    <location>
        <begin position="182"/>
        <end position="191"/>
    </location>
</feature>
<accession>A0AA38GG19</accession>
<dbReference type="PRINTS" id="PR00419">
    <property type="entry name" value="ADXRDTASE"/>
</dbReference>
<evidence type="ECO:0000256" key="4">
    <source>
        <dbReference type="ARBA" id="ARBA00022630"/>
    </source>
</evidence>